<gene>
    <name evidence="2" type="ORF">AVEN_162763_1</name>
</gene>
<accession>A0A4Y1ZVX0</accession>
<evidence type="ECO:0000313" key="2">
    <source>
        <dbReference type="EMBL" id="GBL69455.1"/>
    </source>
</evidence>
<name>A0A4Y1ZVX0_ARAVE</name>
<feature type="region of interest" description="Disordered" evidence="1">
    <location>
        <begin position="82"/>
        <end position="110"/>
    </location>
</feature>
<dbReference type="Proteomes" id="UP000499080">
    <property type="component" value="Unassembled WGS sequence"/>
</dbReference>
<feature type="non-terminal residue" evidence="2">
    <location>
        <position position="1"/>
    </location>
</feature>
<evidence type="ECO:0000313" key="3">
    <source>
        <dbReference type="Proteomes" id="UP000499080"/>
    </source>
</evidence>
<organism evidence="2 3">
    <name type="scientific">Araneus ventricosus</name>
    <name type="common">Orbweaver spider</name>
    <name type="synonym">Epeira ventricosa</name>
    <dbReference type="NCBI Taxonomy" id="182803"/>
    <lineage>
        <taxon>Eukaryota</taxon>
        <taxon>Metazoa</taxon>
        <taxon>Ecdysozoa</taxon>
        <taxon>Arthropoda</taxon>
        <taxon>Chelicerata</taxon>
        <taxon>Arachnida</taxon>
        <taxon>Araneae</taxon>
        <taxon>Araneomorphae</taxon>
        <taxon>Entelegynae</taxon>
        <taxon>Araneoidea</taxon>
        <taxon>Araneidae</taxon>
        <taxon>Araneus</taxon>
    </lineage>
</organism>
<dbReference type="OrthoDB" id="6627638at2759"/>
<protein>
    <submittedName>
        <fullName evidence="2">Uncharacterized protein</fullName>
    </submittedName>
</protein>
<comment type="caution">
    <text evidence="2">The sequence shown here is derived from an EMBL/GenBank/DDBJ whole genome shotgun (WGS) entry which is preliminary data.</text>
</comment>
<dbReference type="AlphaFoldDB" id="A0A4Y1ZVX0"/>
<dbReference type="EMBL" id="BGPR01153874">
    <property type="protein sequence ID" value="GBL69455.1"/>
    <property type="molecule type" value="Genomic_DNA"/>
</dbReference>
<sequence length="142" mass="16375">FLSSEYLLIDTWNVAGIEVQKRWKNMRDSFFRTIRNEVGKSGGARKTKRPYIHHKQMTFHQAVHSQRETLGNMNEDEDVVNNDASEAARTDEPAIAPGPSSRMPKRRKSDPFERDVLKILQANVGQDADEMFLLSQIPYIKK</sequence>
<evidence type="ECO:0000256" key="1">
    <source>
        <dbReference type="SAM" id="MobiDB-lite"/>
    </source>
</evidence>
<proteinExistence type="predicted"/>
<keyword evidence="3" id="KW-1185">Reference proteome</keyword>
<reference evidence="2 3" key="1">
    <citation type="journal article" date="2019" name="Sci. Rep.">
        <title>Orb-weaving spider Araneus ventricosus genome elucidates the spidroin gene catalogue.</title>
        <authorList>
            <person name="Kono N."/>
            <person name="Nakamura H."/>
            <person name="Ohtoshi R."/>
            <person name="Moran D.A.P."/>
            <person name="Shinohara A."/>
            <person name="Yoshida Y."/>
            <person name="Fujiwara M."/>
            <person name="Mori M."/>
            <person name="Tomita M."/>
            <person name="Arakawa K."/>
        </authorList>
    </citation>
    <scope>NUCLEOTIDE SEQUENCE [LARGE SCALE GENOMIC DNA]</scope>
</reference>